<dbReference type="AlphaFoldDB" id="A0A833N7A5"/>
<feature type="signal peptide" evidence="1">
    <location>
        <begin position="1"/>
        <end position="17"/>
    </location>
</feature>
<accession>A0A833N7A5</accession>
<dbReference type="Proteomes" id="UP000442694">
    <property type="component" value="Unassembled WGS sequence"/>
</dbReference>
<sequence>MKKIIFGLMLSTSTAFASDVSINFFSIVRSGGGQMEAIIFQQNNTVYAYALKCKFQEISKEKQSTGMFALKGTEANDALNILNNNAIIASDESIRDPNLVTGTWLATNFEYKYKDPNGVEKTESKSIKKPIFIINSRVSNVLEKIEQQIRQNYKGICD</sequence>
<evidence type="ECO:0000256" key="1">
    <source>
        <dbReference type="SAM" id="SignalP"/>
    </source>
</evidence>
<proteinExistence type="predicted"/>
<comment type="caution">
    <text evidence="2">The sequence shown here is derived from an EMBL/GenBank/DDBJ whole genome shotgun (WGS) entry which is preliminary data.</text>
</comment>
<keyword evidence="1" id="KW-0732">Signal</keyword>
<feature type="chain" id="PRO_5032510460" evidence="1">
    <location>
        <begin position="18"/>
        <end position="158"/>
    </location>
</feature>
<gene>
    <name evidence="2" type="ORF">GCL57_04835</name>
</gene>
<keyword evidence="3" id="KW-1185">Reference proteome</keyword>
<organism evidence="2 3">
    <name type="scientific">Fluviispira multicolorata</name>
    <dbReference type="NCBI Taxonomy" id="2654512"/>
    <lineage>
        <taxon>Bacteria</taxon>
        <taxon>Pseudomonadati</taxon>
        <taxon>Bdellovibrionota</taxon>
        <taxon>Oligoflexia</taxon>
        <taxon>Silvanigrellales</taxon>
        <taxon>Silvanigrellaceae</taxon>
        <taxon>Fluviispira</taxon>
    </lineage>
</organism>
<protein>
    <submittedName>
        <fullName evidence="2">Uncharacterized protein</fullName>
    </submittedName>
</protein>
<dbReference type="EMBL" id="WFLN01000005">
    <property type="protein sequence ID" value="KAB8031975.1"/>
    <property type="molecule type" value="Genomic_DNA"/>
</dbReference>
<evidence type="ECO:0000313" key="3">
    <source>
        <dbReference type="Proteomes" id="UP000442694"/>
    </source>
</evidence>
<name>A0A833N7A5_9BACT</name>
<reference evidence="2 3" key="1">
    <citation type="submission" date="2019-10" db="EMBL/GenBank/DDBJ databases">
        <title>New genus of Silvanigrellaceae.</title>
        <authorList>
            <person name="Pitt A."/>
            <person name="Hahn M.W."/>
        </authorList>
    </citation>
    <scope>NUCLEOTIDE SEQUENCE [LARGE SCALE GENOMIC DNA]</scope>
    <source>
        <strain evidence="2 3">33A1-SZDP</strain>
    </source>
</reference>
<dbReference type="RefSeq" id="WP_152212150.1">
    <property type="nucleotide sequence ID" value="NZ_WFLN01000005.1"/>
</dbReference>
<evidence type="ECO:0000313" key="2">
    <source>
        <dbReference type="EMBL" id="KAB8031975.1"/>
    </source>
</evidence>